<dbReference type="InterPro" id="IPR007345">
    <property type="entry name" value="Polysacch_pyruvyl_Trfase"/>
</dbReference>
<evidence type="ECO:0000313" key="3">
    <source>
        <dbReference type="Proteomes" id="UP000217784"/>
    </source>
</evidence>
<evidence type="ECO:0000259" key="1">
    <source>
        <dbReference type="Pfam" id="PF04230"/>
    </source>
</evidence>
<dbReference type="PANTHER" id="PTHR36836">
    <property type="entry name" value="COLANIC ACID BIOSYNTHESIS PROTEIN WCAK"/>
    <property type="match status" value="1"/>
</dbReference>
<comment type="caution">
    <text evidence="2">The sequence shown here is derived from an EMBL/GenBank/DDBJ whole genome shotgun (WGS) entry which is preliminary data.</text>
</comment>
<gene>
    <name evidence="2" type="ORF">ASJ80_02480</name>
</gene>
<reference evidence="2 3" key="1">
    <citation type="journal article" date="2017" name="BMC Genomics">
        <title>Genomic analysis of methanogenic archaea reveals a shift towards energy conservation.</title>
        <authorList>
            <person name="Gilmore S.P."/>
            <person name="Henske J.K."/>
            <person name="Sexton J.A."/>
            <person name="Solomon K.V."/>
            <person name="Seppala S."/>
            <person name="Yoo J.I."/>
            <person name="Huyett L.M."/>
            <person name="Pressman A."/>
            <person name="Cogan J.Z."/>
            <person name="Kivenson V."/>
            <person name="Peng X."/>
            <person name="Tan Y."/>
            <person name="Valentine D.L."/>
            <person name="O'Malley M.A."/>
        </authorList>
    </citation>
    <scope>NUCLEOTIDE SEQUENCE [LARGE SCALE GENOMIC DNA]</scope>
    <source>
        <strain evidence="2 3">M.o.H.</strain>
    </source>
</reference>
<sequence>MIKSLFAKIRDNMKEKIFMFGYYGWKNTGDDAMIYVLIQEFFRKYPLLEFVIVSQESLEIPVGTENFVRFIEMNPFVILKEILSSSTVLWGGGTFMYDHTNTQRQFVNLSMILALIVLSKLLKKEVYLLSIGVEPLTTRIGKFLSKSICRLSGFVSVRDSISLNTLENLGLNEIKLSFDLSALLEPRKCHKKTENKILGMSILPFFSIYHNDPEKDMLMVYEIAKALKKWFLKDKGNIIYLFTFKGKSKDDDVEITKILEEKLDQKDRVMIIPYKKDPLDSLALFSCCDAFVGMRYHSCVFAYLSDIPLLIINYFQKCGSLAEDTGMMSAALISPEDILEGKFGGYLENFMRKPEDFKAKLPTLEARSMAKEGLPFSSDVRGFKGGII</sequence>
<keyword evidence="3" id="KW-1185">Reference proteome</keyword>
<dbReference type="PANTHER" id="PTHR36836:SF1">
    <property type="entry name" value="COLANIC ACID BIOSYNTHESIS PROTEIN WCAK"/>
    <property type="match status" value="1"/>
</dbReference>
<feature type="domain" description="Polysaccharide pyruvyl transferase" evidence="1">
    <location>
        <begin position="27"/>
        <end position="314"/>
    </location>
</feature>
<dbReference type="Pfam" id="PF04230">
    <property type="entry name" value="PS_pyruv_trans"/>
    <property type="match status" value="1"/>
</dbReference>
<name>A0A2A2H3G9_METBR</name>
<proteinExistence type="predicted"/>
<dbReference type="Proteomes" id="UP000217784">
    <property type="component" value="Unassembled WGS sequence"/>
</dbReference>
<dbReference type="AlphaFoldDB" id="A0A2A2H3G9"/>
<accession>A0A2A2H3G9</accession>
<evidence type="ECO:0000313" key="2">
    <source>
        <dbReference type="EMBL" id="PAV03905.1"/>
    </source>
</evidence>
<dbReference type="EMBL" id="LMVM01000033">
    <property type="protein sequence ID" value="PAV03905.1"/>
    <property type="molecule type" value="Genomic_DNA"/>
</dbReference>
<organism evidence="2 3">
    <name type="scientific">Methanobacterium bryantii</name>
    <dbReference type="NCBI Taxonomy" id="2161"/>
    <lineage>
        <taxon>Archaea</taxon>
        <taxon>Methanobacteriati</taxon>
        <taxon>Methanobacteriota</taxon>
        <taxon>Methanomada group</taxon>
        <taxon>Methanobacteria</taxon>
        <taxon>Methanobacteriales</taxon>
        <taxon>Methanobacteriaceae</taxon>
        <taxon>Methanobacterium</taxon>
    </lineage>
</organism>
<protein>
    <recommendedName>
        <fullName evidence="1">Polysaccharide pyruvyl transferase domain-containing protein</fullName>
    </recommendedName>
</protein>